<protein>
    <recommendedName>
        <fullName evidence="2">Glutaredoxin domain-containing protein</fullName>
    </recommendedName>
</protein>
<gene>
    <name evidence="1" type="ORF">METZ01_LOCUS205455</name>
</gene>
<dbReference type="SUPFAM" id="SSF109854">
    <property type="entry name" value="DinB/YfiT-like putative metalloenzymes"/>
    <property type="match status" value="1"/>
</dbReference>
<sequence length="120" mass="13824">MEELLQRGIKAVPVTIWGDEVIIGFNPKELARVFKLNSDIAQVSPPAMIEKYETVLVAAQRVARQLPDEYLGWECPERKRTLGQFTFHIFDRPNRALNAYETGHYNLDDRGRHAEDVLDN</sequence>
<evidence type="ECO:0008006" key="2">
    <source>
        <dbReference type="Google" id="ProtNLM"/>
    </source>
</evidence>
<feature type="non-terminal residue" evidence="1">
    <location>
        <position position="120"/>
    </location>
</feature>
<reference evidence="1" key="1">
    <citation type="submission" date="2018-05" db="EMBL/GenBank/DDBJ databases">
        <authorList>
            <person name="Lanie J.A."/>
            <person name="Ng W.-L."/>
            <person name="Kazmierczak K.M."/>
            <person name="Andrzejewski T.M."/>
            <person name="Davidsen T.M."/>
            <person name="Wayne K.J."/>
            <person name="Tettelin H."/>
            <person name="Glass J.I."/>
            <person name="Rusch D."/>
            <person name="Podicherti R."/>
            <person name="Tsui H.-C.T."/>
            <person name="Winkler M.E."/>
        </authorList>
    </citation>
    <scope>NUCLEOTIDE SEQUENCE</scope>
</reference>
<evidence type="ECO:0000313" key="1">
    <source>
        <dbReference type="EMBL" id="SVB52601.1"/>
    </source>
</evidence>
<proteinExistence type="predicted"/>
<dbReference type="AlphaFoldDB" id="A0A382ERH8"/>
<name>A0A382ERH8_9ZZZZ</name>
<organism evidence="1">
    <name type="scientific">marine metagenome</name>
    <dbReference type="NCBI Taxonomy" id="408172"/>
    <lineage>
        <taxon>unclassified sequences</taxon>
        <taxon>metagenomes</taxon>
        <taxon>ecological metagenomes</taxon>
    </lineage>
</organism>
<dbReference type="EMBL" id="UINC01045624">
    <property type="protein sequence ID" value="SVB52601.1"/>
    <property type="molecule type" value="Genomic_DNA"/>
</dbReference>
<accession>A0A382ERH8</accession>
<dbReference type="InterPro" id="IPR034660">
    <property type="entry name" value="DinB/YfiT-like"/>
</dbReference>